<keyword evidence="2" id="KW-0496">Mitochondrion</keyword>
<dbReference type="InterPro" id="IPR050931">
    <property type="entry name" value="Mito_Protein_Transport_Metaxin"/>
</dbReference>
<dbReference type="PIRSF" id="PIRSF038150">
    <property type="entry name" value="Metaxin"/>
    <property type="match status" value="1"/>
</dbReference>
<dbReference type="Pfam" id="PF17171">
    <property type="entry name" value="GST_C_6"/>
    <property type="match status" value="1"/>
</dbReference>
<dbReference type="InterPro" id="IPR012336">
    <property type="entry name" value="Thioredoxin-like_fold"/>
</dbReference>
<feature type="domain" description="Thioredoxin-like fold" evidence="6">
    <location>
        <begin position="21"/>
        <end position="113"/>
    </location>
</feature>
<dbReference type="GO" id="GO:0001401">
    <property type="term" value="C:SAM complex"/>
    <property type="evidence" value="ECO:0007669"/>
    <property type="project" value="InterPro"/>
</dbReference>
<dbReference type="GO" id="GO:0007005">
    <property type="term" value="P:mitochondrion organization"/>
    <property type="evidence" value="ECO:0007669"/>
    <property type="project" value="InterPro"/>
</dbReference>
<dbReference type="PANTHER" id="PTHR12289:SF68">
    <property type="entry name" value="METAXIN"/>
    <property type="match status" value="1"/>
</dbReference>
<evidence type="ECO:0000256" key="1">
    <source>
        <dbReference type="ARBA" id="ARBA00009170"/>
    </source>
</evidence>
<dbReference type="InterPro" id="IPR033468">
    <property type="entry name" value="Metaxin_GST"/>
</dbReference>
<dbReference type="CDD" id="cd03193">
    <property type="entry name" value="GST_C_Metaxin"/>
    <property type="match status" value="1"/>
</dbReference>
<name>A0A445HDN2_GLYSO</name>
<evidence type="ECO:0000256" key="4">
    <source>
        <dbReference type="SAM" id="Phobius"/>
    </source>
</evidence>
<dbReference type="PANTHER" id="PTHR12289">
    <property type="entry name" value="METAXIN RELATED"/>
    <property type="match status" value="1"/>
</dbReference>
<protein>
    <recommendedName>
        <fullName evidence="2">Metaxin</fullName>
    </recommendedName>
</protein>
<evidence type="ECO:0000256" key="2">
    <source>
        <dbReference type="PIRNR" id="PIRNR038150"/>
    </source>
</evidence>
<comment type="function">
    <text evidence="2">Involved in transport of proteins into the mitochondrion.</text>
</comment>
<sequence length="327" mass="36712">MAEVNTLVVRKPCFGLPTGCPQCLSAYIYLKFAQFPFQLDFHLNNPHSDQIPYFEVGDYVAYNNEKEGIIECLKKDVGVVDLDSGVSSLPEWISTKAILTTWLADALTYELWLGCEGSSAYSIYYPDLPWPLGKILSWKKAHWVKLKHGITNDNAEVKKEEVIISDGQIYERAKSAYDALSSCLGEQNYLFENRPSSLDAIFLAHGLVVLHALPESSMLRIKFSEHAHLVRYVQQCKTEFIEAAPSPSSAPRFHTGASSSASKSHSSSKPKSKPKREKTQEEKTFKRKAKYFVVAQLVAVVVFLTLMTSFDDAEVELDDDGGYDFDE</sequence>
<keyword evidence="8" id="KW-1185">Reference proteome</keyword>
<proteinExistence type="inferred from homology"/>
<feature type="transmembrane region" description="Helical" evidence="4">
    <location>
        <begin position="291"/>
        <end position="310"/>
    </location>
</feature>
<evidence type="ECO:0000259" key="5">
    <source>
        <dbReference type="Pfam" id="PF17171"/>
    </source>
</evidence>
<dbReference type="AlphaFoldDB" id="A0A445HDN2"/>
<evidence type="ECO:0000259" key="6">
    <source>
        <dbReference type="Pfam" id="PF17172"/>
    </source>
</evidence>
<feature type="region of interest" description="Disordered" evidence="3">
    <location>
        <begin position="244"/>
        <end position="282"/>
    </location>
</feature>
<keyword evidence="4" id="KW-0812">Transmembrane</keyword>
<comment type="caution">
    <text evidence="7">The sequence shown here is derived from an EMBL/GenBank/DDBJ whole genome shotgun (WGS) entry which is preliminary data.</text>
</comment>
<dbReference type="GO" id="GO:0006626">
    <property type="term" value="P:protein targeting to mitochondrion"/>
    <property type="evidence" value="ECO:0007669"/>
    <property type="project" value="TreeGrafter"/>
</dbReference>
<dbReference type="EMBL" id="QZWG01000013">
    <property type="protein sequence ID" value="RZB71711.1"/>
    <property type="molecule type" value="Genomic_DNA"/>
</dbReference>
<dbReference type="InterPro" id="IPR017410">
    <property type="entry name" value="Metaxin1/3"/>
</dbReference>
<evidence type="ECO:0000313" key="8">
    <source>
        <dbReference type="Proteomes" id="UP000289340"/>
    </source>
</evidence>
<feature type="domain" description="Metaxin glutathione S-transferase" evidence="5">
    <location>
        <begin position="173"/>
        <end position="235"/>
    </location>
</feature>
<reference evidence="7 8" key="1">
    <citation type="submission" date="2018-09" db="EMBL/GenBank/DDBJ databases">
        <title>A high-quality reference genome of wild soybean provides a powerful tool to mine soybean genomes.</title>
        <authorList>
            <person name="Xie M."/>
            <person name="Chung C.Y.L."/>
            <person name="Li M.-W."/>
            <person name="Wong F.-L."/>
            <person name="Chan T.-F."/>
            <person name="Lam H.-M."/>
        </authorList>
    </citation>
    <scope>NUCLEOTIDE SEQUENCE [LARGE SCALE GENOMIC DNA]</scope>
    <source>
        <strain evidence="8">cv. W05</strain>
        <tissue evidence="7">Hypocotyl of etiolated seedlings</tissue>
    </source>
</reference>
<keyword evidence="4" id="KW-1133">Transmembrane helix</keyword>
<feature type="compositionally biased region" description="Basic residues" evidence="3">
    <location>
        <begin position="266"/>
        <end position="276"/>
    </location>
</feature>
<keyword evidence="4" id="KW-0472">Membrane</keyword>
<gene>
    <name evidence="7" type="ORF">D0Y65_036245</name>
</gene>
<comment type="similarity">
    <text evidence="1 2">Belongs to the metaxin family.</text>
</comment>
<keyword evidence="2" id="KW-1000">Mitochondrion outer membrane</keyword>
<evidence type="ECO:0000256" key="3">
    <source>
        <dbReference type="SAM" id="MobiDB-lite"/>
    </source>
</evidence>
<comment type="subcellular location">
    <subcellularLocation>
        <location evidence="2">Mitochondrion outer membrane</location>
    </subcellularLocation>
</comment>
<organism evidence="7 8">
    <name type="scientific">Glycine soja</name>
    <name type="common">Wild soybean</name>
    <dbReference type="NCBI Taxonomy" id="3848"/>
    <lineage>
        <taxon>Eukaryota</taxon>
        <taxon>Viridiplantae</taxon>
        <taxon>Streptophyta</taxon>
        <taxon>Embryophyta</taxon>
        <taxon>Tracheophyta</taxon>
        <taxon>Spermatophyta</taxon>
        <taxon>Magnoliopsida</taxon>
        <taxon>eudicotyledons</taxon>
        <taxon>Gunneridae</taxon>
        <taxon>Pentapetalae</taxon>
        <taxon>rosids</taxon>
        <taxon>fabids</taxon>
        <taxon>Fabales</taxon>
        <taxon>Fabaceae</taxon>
        <taxon>Papilionoideae</taxon>
        <taxon>50 kb inversion clade</taxon>
        <taxon>NPAAA clade</taxon>
        <taxon>indigoferoid/millettioid clade</taxon>
        <taxon>Phaseoleae</taxon>
        <taxon>Glycine</taxon>
        <taxon>Glycine subgen. Soja</taxon>
    </lineage>
</organism>
<dbReference type="Proteomes" id="UP000289340">
    <property type="component" value="Chromosome 13"/>
</dbReference>
<evidence type="ECO:0000313" key="7">
    <source>
        <dbReference type="EMBL" id="RZB71711.1"/>
    </source>
</evidence>
<dbReference type="Pfam" id="PF17172">
    <property type="entry name" value="GST_N_4"/>
    <property type="match status" value="1"/>
</dbReference>
<accession>A0A445HDN2</accession>